<dbReference type="InterPro" id="IPR013830">
    <property type="entry name" value="SGNH_hydro"/>
</dbReference>
<dbReference type="SUPFAM" id="SSF52266">
    <property type="entry name" value="SGNH hydrolase"/>
    <property type="match status" value="1"/>
</dbReference>
<organism evidence="2 3">
    <name type="scientific">Halopiger aswanensis</name>
    <dbReference type="NCBI Taxonomy" id="148449"/>
    <lineage>
        <taxon>Archaea</taxon>
        <taxon>Methanobacteriati</taxon>
        <taxon>Methanobacteriota</taxon>
        <taxon>Stenosarchaea group</taxon>
        <taxon>Halobacteria</taxon>
        <taxon>Halobacteriales</taxon>
        <taxon>Natrialbaceae</taxon>
        <taxon>Halopiger</taxon>
    </lineage>
</organism>
<accession>A0A3R7HHS6</accession>
<evidence type="ECO:0000259" key="1">
    <source>
        <dbReference type="Pfam" id="PF14606"/>
    </source>
</evidence>
<dbReference type="EMBL" id="RAPO01000003">
    <property type="protein sequence ID" value="RKD93941.1"/>
    <property type="molecule type" value="Genomic_DNA"/>
</dbReference>
<keyword evidence="3" id="KW-1185">Reference proteome</keyword>
<gene>
    <name evidence="2" type="ORF">ATJ93_3576</name>
</gene>
<dbReference type="RefSeq" id="WP_120245919.1">
    <property type="nucleotide sequence ID" value="NZ_RAPO01000003.1"/>
</dbReference>
<sequence length="340" mass="37071">MIGDRYPAVSLHNVAELAAPEWAADGDQLCRVPESVGAALNVSARERVRGPTNSELRFVPEHDEAAIEVTLSAADRTRVWPFWGEFRPWQPFEIGPEPATHAFSVPDRLAKLEAGPDVDTGRFDPRVCRLRFERAPSVAVHDVAGDCRPPTTAELPERRYLAYGTSITEGAASSAPHLNYVSHVAREIDADLLNFGCSGSAYCEPAMADYLASRDDWDVATLALSVNMANRGFTVDQFRERADYFVNRIAAAHPEKPIACVTLFPYFADVIEGGDARRAGDFRAALREVVADSPHENLSLVEGTELMDFTGLAADLLHPGDTGMEAIGEGLAAHLEARLE</sequence>
<dbReference type="AlphaFoldDB" id="A0A3R7HHS6"/>
<evidence type="ECO:0000313" key="3">
    <source>
        <dbReference type="Proteomes" id="UP000283805"/>
    </source>
</evidence>
<dbReference type="Proteomes" id="UP000283805">
    <property type="component" value="Unassembled WGS sequence"/>
</dbReference>
<proteinExistence type="predicted"/>
<protein>
    <submittedName>
        <fullName evidence="2">Lysophospholipase L1-like esterase</fullName>
    </submittedName>
</protein>
<name>A0A3R7HHS6_9EURY</name>
<comment type="caution">
    <text evidence="2">The sequence shown here is derived from an EMBL/GenBank/DDBJ whole genome shotgun (WGS) entry which is preliminary data.</text>
</comment>
<dbReference type="Pfam" id="PF14606">
    <property type="entry name" value="Lipase_GDSL_3"/>
    <property type="match status" value="1"/>
</dbReference>
<feature type="domain" description="SGNH hydrolase-type esterase" evidence="1">
    <location>
        <begin position="160"/>
        <end position="327"/>
    </location>
</feature>
<evidence type="ECO:0000313" key="2">
    <source>
        <dbReference type="EMBL" id="RKD93941.1"/>
    </source>
</evidence>
<dbReference type="InterPro" id="IPR036514">
    <property type="entry name" value="SGNH_hydro_sf"/>
</dbReference>
<reference evidence="2 3" key="1">
    <citation type="submission" date="2018-09" db="EMBL/GenBank/DDBJ databases">
        <title>Genomic Encyclopedia of Archaeal and Bacterial Type Strains, Phase II (KMG-II): from individual species to whole genera.</title>
        <authorList>
            <person name="Goeker M."/>
        </authorList>
    </citation>
    <scope>NUCLEOTIDE SEQUENCE [LARGE SCALE GENOMIC DNA]</scope>
    <source>
        <strain evidence="2 3">DSM 13151</strain>
    </source>
</reference>
<dbReference type="OrthoDB" id="233646at2157"/>
<dbReference type="Gene3D" id="3.40.50.1110">
    <property type="entry name" value="SGNH hydrolase"/>
    <property type="match status" value="1"/>
</dbReference>